<evidence type="ECO:0000256" key="1">
    <source>
        <dbReference type="ARBA" id="ARBA00008791"/>
    </source>
</evidence>
<keyword evidence="4" id="KW-1185">Reference proteome</keyword>
<evidence type="ECO:0000313" key="4">
    <source>
        <dbReference type="Proteomes" id="UP000693672"/>
    </source>
</evidence>
<comment type="caution">
    <text evidence="3">The sequence shown here is derived from an EMBL/GenBank/DDBJ whole genome shotgun (WGS) entry which is preliminary data.</text>
</comment>
<comment type="similarity">
    <text evidence="1">Belongs to the universal stress protein A family.</text>
</comment>
<dbReference type="EMBL" id="CAJVAS010000019">
    <property type="protein sequence ID" value="CAG7638653.1"/>
    <property type="molecule type" value="Genomic_DNA"/>
</dbReference>
<evidence type="ECO:0000313" key="3">
    <source>
        <dbReference type="EMBL" id="CAG7638653.1"/>
    </source>
</evidence>
<dbReference type="AlphaFoldDB" id="A0A916NR94"/>
<protein>
    <submittedName>
        <fullName evidence="3">Stress response protein NhaX</fullName>
    </submittedName>
</protein>
<dbReference type="Pfam" id="PF00582">
    <property type="entry name" value="Usp"/>
    <property type="match status" value="1"/>
</dbReference>
<feature type="domain" description="UspA" evidence="2">
    <location>
        <begin position="4"/>
        <end position="143"/>
    </location>
</feature>
<gene>
    <name evidence="3" type="primary">nhaX</name>
    <name evidence="3" type="ORF">PAESOLCIP111_03964</name>
</gene>
<sequence length="144" mass="15266">MFCRKALLAYDGTDGANLALDKTIELCKLNAGMQVVVLHVNQPEPVAGEAYLVPSVDLLAELDTLAKRTLEQAEIRVAPYAAFTGEIVTDGSPAGAIVSCAEHHECDLIIIGNRGLSGLQKLFLGSVSKQVVQDAPVPVLVVKQ</sequence>
<accession>A0A916NR94</accession>
<dbReference type="InterPro" id="IPR006016">
    <property type="entry name" value="UspA"/>
</dbReference>
<dbReference type="CDD" id="cd23659">
    <property type="entry name" value="USP_At3g01520-like"/>
    <property type="match status" value="1"/>
</dbReference>
<name>A0A916NR94_9BACL</name>
<organism evidence="3 4">
    <name type="scientific">Paenibacillus solanacearum</name>
    <dbReference type="NCBI Taxonomy" id="2048548"/>
    <lineage>
        <taxon>Bacteria</taxon>
        <taxon>Bacillati</taxon>
        <taxon>Bacillota</taxon>
        <taxon>Bacilli</taxon>
        <taxon>Bacillales</taxon>
        <taxon>Paenibacillaceae</taxon>
        <taxon>Paenibacillus</taxon>
    </lineage>
</organism>
<dbReference type="PANTHER" id="PTHR46268">
    <property type="entry name" value="STRESS RESPONSE PROTEIN NHAX"/>
    <property type="match status" value="1"/>
</dbReference>
<dbReference type="Proteomes" id="UP000693672">
    <property type="component" value="Unassembled WGS sequence"/>
</dbReference>
<evidence type="ECO:0000259" key="2">
    <source>
        <dbReference type="Pfam" id="PF00582"/>
    </source>
</evidence>
<proteinExistence type="inferred from homology"/>
<dbReference type="RefSeq" id="WP_218093700.1">
    <property type="nucleotide sequence ID" value="NZ_CAJVAS010000019.1"/>
</dbReference>
<dbReference type="PANTHER" id="PTHR46268:SF6">
    <property type="entry name" value="UNIVERSAL STRESS PROTEIN UP12"/>
    <property type="match status" value="1"/>
</dbReference>
<reference evidence="3" key="1">
    <citation type="submission" date="2021-06" db="EMBL/GenBank/DDBJ databases">
        <authorList>
            <person name="Criscuolo A."/>
        </authorList>
    </citation>
    <scope>NUCLEOTIDE SEQUENCE</scope>
    <source>
        <strain evidence="3">CIP111600</strain>
    </source>
</reference>